<evidence type="ECO:0000259" key="4">
    <source>
        <dbReference type="Pfam" id="PF00205"/>
    </source>
</evidence>
<organism evidence="7 8">
    <name type="scientific">Brevibacterium rongguiense</name>
    <dbReference type="NCBI Taxonomy" id="2695267"/>
    <lineage>
        <taxon>Bacteria</taxon>
        <taxon>Bacillati</taxon>
        <taxon>Actinomycetota</taxon>
        <taxon>Actinomycetes</taxon>
        <taxon>Micrococcales</taxon>
        <taxon>Brevibacteriaceae</taxon>
        <taxon>Brevibacterium</taxon>
    </lineage>
</organism>
<dbReference type="PANTHER" id="PTHR18968:SF120">
    <property type="entry name" value="ACETOLACTATE SYNTHASE LARGE SUBUNIT"/>
    <property type="match status" value="1"/>
</dbReference>
<evidence type="ECO:0000259" key="5">
    <source>
        <dbReference type="Pfam" id="PF02775"/>
    </source>
</evidence>
<dbReference type="InterPro" id="IPR029035">
    <property type="entry name" value="DHS-like_NAD/FAD-binding_dom"/>
</dbReference>
<evidence type="ECO:0000313" key="7">
    <source>
        <dbReference type="EMBL" id="MYM19680.1"/>
    </source>
</evidence>
<dbReference type="GO" id="GO:0005948">
    <property type="term" value="C:acetolactate synthase complex"/>
    <property type="evidence" value="ECO:0007669"/>
    <property type="project" value="TreeGrafter"/>
</dbReference>
<dbReference type="Gene3D" id="3.40.50.1220">
    <property type="entry name" value="TPP-binding domain"/>
    <property type="match status" value="1"/>
</dbReference>
<dbReference type="Proteomes" id="UP000469215">
    <property type="component" value="Unassembled WGS sequence"/>
</dbReference>
<dbReference type="InterPro" id="IPR000399">
    <property type="entry name" value="TPP-bd_CS"/>
</dbReference>
<dbReference type="EMBL" id="WWEQ01000022">
    <property type="protein sequence ID" value="MYM19680.1"/>
    <property type="molecule type" value="Genomic_DNA"/>
</dbReference>
<dbReference type="GO" id="GO:0009097">
    <property type="term" value="P:isoleucine biosynthetic process"/>
    <property type="evidence" value="ECO:0007669"/>
    <property type="project" value="TreeGrafter"/>
</dbReference>
<dbReference type="CDD" id="cd00568">
    <property type="entry name" value="TPP_enzymes"/>
    <property type="match status" value="1"/>
</dbReference>
<reference evidence="7 8" key="1">
    <citation type="submission" date="2020-01" db="EMBL/GenBank/DDBJ databases">
        <authorList>
            <person name="Deng T."/>
        </authorList>
    </citation>
    <scope>NUCLEOTIDE SEQUENCE [LARGE SCALE GENOMIC DNA]</scope>
    <source>
        <strain evidence="7 8">5221</strain>
    </source>
</reference>
<evidence type="ECO:0000313" key="8">
    <source>
        <dbReference type="Proteomes" id="UP000469215"/>
    </source>
</evidence>
<dbReference type="NCBIfam" id="NF006052">
    <property type="entry name" value="PRK08199.1"/>
    <property type="match status" value="1"/>
</dbReference>
<accession>A0A6N9H6K7</accession>
<dbReference type="AlphaFoldDB" id="A0A6N9H6K7"/>
<dbReference type="SUPFAM" id="SSF52518">
    <property type="entry name" value="Thiamin diphosphate-binding fold (THDP-binding)"/>
    <property type="match status" value="2"/>
</dbReference>
<dbReference type="Pfam" id="PF02776">
    <property type="entry name" value="TPP_enzyme_N"/>
    <property type="match status" value="1"/>
</dbReference>
<evidence type="ECO:0000256" key="2">
    <source>
        <dbReference type="ARBA" id="ARBA00023052"/>
    </source>
</evidence>
<dbReference type="GO" id="GO:0030976">
    <property type="term" value="F:thiamine pyrophosphate binding"/>
    <property type="evidence" value="ECO:0007669"/>
    <property type="project" value="InterPro"/>
</dbReference>
<gene>
    <name evidence="7" type="ORF">GSY69_06770</name>
</gene>
<keyword evidence="8" id="KW-1185">Reference proteome</keyword>
<dbReference type="Pfam" id="PF00205">
    <property type="entry name" value="TPP_enzyme_M"/>
    <property type="match status" value="1"/>
</dbReference>
<evidence type="ECO:0000259" key="6">
    <source>
        <dbReference type="Pfam" id="PF02776"/>
    </source>
</evidence>
<comment type="similarity">
    <text evidence="1 3">Belongs to the TPP enzyme family.</text>
</comment>
<feature type="domain" description="Thiamine pyrophosphate enzyme central" evidence="4">
    <location>
        <begin position="212"/>
        <end position="336"/>
    </location>
</feature>
<dbReference type="InterPro" id="IPR029061">
    <property type="entry name" value="THDP-binding"/>
</dbReference>
<name>A0A6N9H6K7_9MICO</name>
<dbReference type="CDD" id="cd07035">
    <property type="entry name" value="TPP_PYR_POX_like"/>
    <property type="match status" value="1"/>
</dbReference>
<comment type="caution">
    <text evidence="7">The sequence shown here is derived from an EMBL/GenBank/DDBJ whole genome shotgun (WGS) entry which is preliminary data.</text>
</comment>
<evidence type="ECO:0000256" key="1">
    <source>
        <dbReference type="ARBA" id="ARBA00007812"/>
    </source>
</evidence>
<protein>
    <submittedName>
        <fullName evidence="7">Acetolactate synthase</fullName>
    </submittedName>
</protein>
<dbReference type="InterPro" id="IPR045229">
    <property type="entry name" value="TPP_enz"/>
</dbReference>
<dbReference type="InterPro" id="IPR011766">
    <property type="entry name" value="TPP_enzyme_TPP-bd"/>
</dbReference>
<feature type="domain" description="Thiamine pyrophosphate enzyme TPP-binding" evidence="5">
    <location>
        <begin position="399"/>
        <end position="544"/>
    </location>
</feature>
<dbReference type="PANTHER" id="PTHR18968">
    <property type="entry name" value="THIAMINE PYROPHOSPHATE ENZYMES"/>
    <property type="match status" value="1"/>
</dbReference>
<dbReference type="GO" id="GO:0000287">
    <property type="term" value="F:magnesium ion binding"/>
    <property type="evidence" value="ECO:0007669"/>
    <property type="project" value="InterPro"/>
</dbReference>
<dbReference type="RefSeq" id="WP_160953112.1">
    <property type="nucleotide sequence ID" value="NZ_WWEQ01000022.1"/>
</dbReference>
<dbReference type="GO" id="GO:0009099">
    <property type="term" value="P:L-valine biosynthetic process"/>
    <property type="evidence" value="ECO:0007669"/>
    <property type="project" value="TreeGrafter"/>
</dbReference>
<dbReference type="GO" id="GO:0003984">
    <property type="term" value="F:acetolactate synthase activity"/>
    <property type="evidence" value="ECO:0007669"/>
    <property type="project" value="TreeGrafter"/>
</dbReference>
<feature type="domain" description="Thiamine pyrophosphate enzyme N-terminal TPP-binding" evidence="6">
    <location>
        <begin position="21"/>
        <end position="130"/>
    </location>
</feature>
<keyword evidence="2 3" id="KW-0786">Thiamine pyrophosphate</keyword>
<dbReference type="Pfam" id="PF02775">
    <property type="entry name" value="TPP_enzyme_C"/>
    <property type="match status" value="1"/>
</dbReference>
<dbReference type="InterPro" id="IPR012000">
    <property type="entry name" value="Thiamin_PyroP_enz_cen_dom"/>
</dbReference>
<dbReference type="Gene3D" id="3.40.50.970">
    <property type="match status" value="2"/>
</dbReference>
<proteinExistence type="inferred from homology"/>
<dbReference type="SUPFAM" id="SSF52467">
    <property type="entry name" value="DHS-like NAD/FAD-binding domain"/>
    <property type="match status" value="1"/>
</dbReference>
<evidence type="ECO:0000256" key="3">
    <source>
        <dbReference type="RuleBase" id="RU362132"/>
    </source>
</evidence>
<dbReference type="InterPro" id="IPR012001">
    <property type="entry name" value="Thiamin_PyroP_enz_TPP-bd_dom"/>
</dbReference>
<dbReference type="PROSITE" id="PS00187">
    <property type="entry name" value="TPP_ENZYMES"/>
    <property type="match status" value="1"/>
</dbReference>
<dbReference type="GO" id="GO:0050660">
    <property type="term" value="F:flavin adenine dinucleotide binding"/>
    <property type="evidence" value="ECO:0007669"/>
    <property type="project" value="TreeGrafter"/>
</dbReference>
<sequence>MRTQTDGRSEPVPAAEPGCSAGHLIVRQLERQGVERVYCVPGESYLDVLDGLYDSQIQTVVCRQEGGVGNMAVAEGRLTGLPGVAAVTRGPGAANTMIAVHTAFQDATPLIVLVGLIPETMRGHEAFQEFSLEGWFGTTAKRVFTLDSPGEAADLVARAFHIATSGRPGPVIIGLPEETLLAPTSGRTVPPLPLAATPVSDHQLAAIEDAAARAERPLLVVGGEGWTDEGSAAIAAWAQGQGMGIIADFRATDGIDHDCPAYLGAAGYGSWPGTAEALARADLQVFLGCARADVMTNGFERGMEPAHTIVVNPDAELRQHTGPLDMQVVARTPDFAAAVAGRPARTAELPAWVRETRSAYTAWRQTPSDDRAREGYLDLDVAFASVRELLPDDAVIAYGAGNHSGWASRYLPTHGPASLLGPRNGAMGFGVPAAVAAALVFPDRKVFSIAGDGCFMMNGQEFATAVAHGLDITIIVDDNSVYGTIVGHQEREYPNRPSGTGLQNPDFAEYARAFGGFGIRVERTADFRDAFAQALDYPGPAIVHAIVDPEVRTTRR</sequence>